<dbReference type="OrthoDB" id="2122423at2759"/>
<evidence type="ECO:0000256" key="1">
    <source>
        <dbReference type="SAM" id="MobiDB-lite"/>
    </source>
</evidence>
<accession>A0A1Y2EYP9</accession>
<feature type="compositionally biased region" description="Basic residues" evidence="1">
    <location>
        <begin position="99"/>
        <end position="109"/>
    </location>
</feature>
<protein>
    <submittedName>
        <fullName evidence="2">RNI-like protein</fullName>
    </submittedName>
</protein>
<dbReference type="Gene3D" id="3.80.10.10">
    <property type="entry name" value="Ribonuclease Inhibitor"/>
    <property type="match status" value="2"/>
</dbReference>
<gene>
    <name evidence="2" type="ORF">LY90DRAFT_665475</name>
</gene>
<evidence type="ECO:0000313" key="2">
    <source>
        <dbReference type="EMBL" id="ORY76752.1"/>
    </source>
</evidence>
<evidence type="ECO:0000313" key="3">
    <source>
        <dbReference type="Proteomes" id="UP000193920"/>
    </source>
</evidence>
<dbReference type="EMBL" id="MCOG01000021">
    <property type="protein sequence ID" value="ORY76752.1"/>
    <property type="molecule type" value="Genomic_DNA"/>
</dbReference>
<dbReference type="PANTHER" id="PTHR13318">
    <property type="entry name" value="PARTNER OF PAIRED, ISOFORM B-RELATED"/>
    <property type="match status" value="1"/>
</dbReference>
<dbReference type="GO" id="GO:0031146">
    <property type="term" value="P:SCF-dependent proteasomal ubiquitin-dependent protein catabolic process"/>
    <property type="evidence" value="ECO:0007669"/>
    <property type="project" value="TreeGrafter"/>
</dbReference>
<organism evidence="2 3">
    <name type="scientific">Neocallimastix californiae</name>
    <dbReference type="NCBI Taxonomy" id="1754190"/>
    <lineage>
        <taxon>Eukaryota</taxon>
        <taxon>Fungi</taxon>
        <taxon>Fungi incertae sedis</taxon>
        <taxon>Chytridiomycota</taxon>
        <taxon>Chytridiomycota incertae sedis</taxon>
        <taxon>Neocallimastigomycetes</taxon>
        <taxon>Neocallimastigales</taxon>
        <taxon>Neocallimastigaceae</taxon>
        <taxon>Neocallimastix</taxon>
    </lineage>
</organism>
<dbReference type="GO" id="GO:0019005">
    <property type="term" value="C:SCF ubiquitin ligase complex"/>
    <property type="evidence" value="ECO:0007669"/>
    <property type="project" value="TreeGrafter"/>
</dbReference>
<dbReference type="Proteomes" id="UP000193920">
    <property type="component" value="Unassembled WGS sequence"/>
</dbReference>
<dbReference type="InterPro" id="IPR032675">
    <property type="entry name" value="LRR_dom_sf"/>
</dbReference>
<sequence length="645" mass="73671">MGIGKKHKPSVSEVPEKYVRDPNRKSIPLNPKILSCLVSYMPRKEQMICLYMNKAFAAAVVPFLWEMIPLKKKSLEIAKILQIKITEGPLHTGDNIKETKKKKKKRVRRGNNGEIPEGEEDKEESPISPETPLPDKLPEIVLDTENNKYPPMFEYHTFVKILNGENMDIWDDTTMKVLERCGTNAKKVLLLNVRFYNTALFAKTIALCCPNITDINFQGTRDLGKLILDTFLNSCSQINSLNLVNTSCKTGKSILDALKQMKSEKLLCLKFGLNVDLIETNIRGARFLGSNNINPETGTKPNPDLVEAVDRRPSVLARQYPIDITNQISNYMVNLVILTIFSGQEISAESLMQFAKVCTKLEELTLGCLNNNDEIMEMFLRNNNKKLKILEIIDCRDINETDAFEKKLNTESIERATVTEKTAIKEDTDEVIVLHEDGITKKTFQNIAEYCTNLLKFSFDNKRKNFLYMDTKTTYEYSPCDLAECFKKLPKLKVLKLSYNPVSDDEMAEIIKSCPNLCVLDIESCYWSLGMKSLSVLPHTLFSINCFIGKDVTSNDIRNLIKNLTSLNNFVMFLPFLPKPKPKVKKSKAKQQEPYDDWVSLLECSVEGYDSIKRRSSHIFLEGVLRSESLFHFKSENIQKLKQII</sequence>
<dbReference type="AlphaFoldDB" id="A0A1Y2EYP9"/>
<proteinExistence type="predicted"/>
<keyword evidence="3" id="KW-1185">Reference proteome</keyword>
<comment type="caution">
    <text evidence="2">The sequence shown here is derived from an EMBL/GenBank/DDBJ whole genome shotgun (WGS) entry which is preliminary data.</text>
</comment>
<name>A0A1Y2EYP9_9FUNG</name>
<dbReference type="SUPFAM" id="SSF52047">
    <property type="entry name" value="RNI-like"/>
    <property type="match status" value="1"/>
</dbReference>
<reference evidence="2 3" key="1">
    <citation type="submission" date="2016-08" db="EMBL/GenBank/DDBJ databases">
        <title>A Parts List for Fungal Cellulosomes Revealed by Comparative Genomics.</title>
        <authorList>
            <consortium name="DOE Joint Genome Institute"/>
            <person name="Haitjema C.H."/>
            <person name="Gilmore S.P."/>
            <person name="Henske J.K."/>
            <person name="Solomon K.V."/>
            <person name="De Groot R."/>
            <person name="Kuo A."/>
            <person name="Mondo S.J."/>
            <person name="Salamov A.A."/>
            <person name="Labutti K."/>
            <person name="Zhao Z."/>
            <person name="Chiniquy J."/>
            <person name="Barry K."/>
            <person name="Brewer H.M."/>
            <person name="Purvine S.O."/>
            <person name="Wright A.T."/>
            <person name="Boxma B."/>
            <person name="Van Alen T."/>
            <person name="Hackstein J.H."/>
            <person name="Baker S.E."/>
            <person name="Grigoriev I.V."/>
            <person name="O'Malley M.A."/>
        </authorList>
    </citation>
    <scope>NUCLEOTIDE SEQUENCE [LARGE SCALE GENOMIC DNA]</scope>
    <source>
        <strain evidence="2 3">G1</strain>
    </source>
</reference>
<feature type="region of interest" description="Disordered" evidence="1">
    <location>
        <begin position="91"/>
        <end position="136"/>
    </location>
</feature>